<dbReference type="CDD" id="cd02972">
    <property type="entry name" value="DsbA_family"/>
    <property type="match status" value="1"/>
</dbReference>
<evidence type="ECO:0000313" key="3">
    <source>
        <dbReference type="EMBL" id="MFC4729376.1"/>
    </source>
</evidence>
<dbReference type="InterPro" id="IPR012336">
    <property type="entry name" value="Thioredoxin-like_fold"/>
</dbReference>
<gene>
    <name evidence="3" type="ORF">ACFO3Q_14490</name>
</gene>
<feature type="domain" description="Thioredoxin" evidence="2">
    <location>
        <begin position="33"/>
        <end position="233"/>
    </location>
</feature>
<dbReference type="Pfam" id="PF13462">
    <property type="entry name" value="Thioredoxin_4"/>
    <property type="match status" value="1"/>
</dbReference>
<name>A0ABV9NM46_9GAMM</name>
<organism evidence="3 4">
    <name type="scientific">Coralloluteibacterium thermophilum</name>
    <dbReference type="NCBI Taxonomy" id="2707049"/>
    <lineage>
        <taxon>Bacteria</taxon>
        <taxon>Pseudomonadati</taxon>
        <taxon>Pseudomonadota</taxon>
        <taxon>Gammaproteobacteria</taxon>
        <taxon>Lysobacterales</taxon>
        <taxon>Lysobacteraceae</taxon>
        <taxon>Coralloluteibacterium</taxon>
    </lineage>
</organism>
<sequence length="256" mass="27371">MRPTVPSSRGARRRLVWLAAAGALVLLLLLAWRLSGPSAPDAPTPAPILSDGDQAPAPARPAGPPWHHGAANARFTLVLYADLECPHCKTYFPEVLAWIEQHPDTRLQWHHLPLPAHEPAASRLASLAECAGETGGPAAFWQAVTWIYQHTRGDGQGLPEQARFPGQSAALQRCVDSERALARVQVQARESSRDGIVATPTVRMRDETTGQSLLLPGPVEADALLSALDLLTSNESPASPAGTPELSTIPDGDMPR</sequence>
<dbReference type="SUPFAM" id="SSF52833">
    <property type="entry name" value="Thioredoxin-like"/>
    <property type="match status" value="1"/>
</dbReference>
<dbReference type="EMBL" id="JBHSGG010000042">
    <property type="protein sequence ID" value="MFC4729376.1"/>
    <property type="molecule type" value="Genomic_DNA"/>
</dbReference>
<dbReference type="InterPro" id="IPR013766">
    <property type="entry name" value="Thioredoxin_domain"/>
</dbReference>
<feature type="region of interest" description="Disordered" evidence="1">
    <location>
        <begin position="233"/>
        <end position="256"/>
    </location>
</feature>
<reference evidence="4" key="1">
    <citation type="journal article" date="2019" name="Int. J. Syst. Evol. Microbiol.">
        <title>The Global Catalogue of Microorganisms (GCM) 10K type strain sequencing project: providing services to taxonomists for standard genome sequencing and annotation.</title>
        <authorList>
            <consortium name="The Broad Institute Genomics Platform"/>
            <consortium name="The Broad Institute Genome Sequencing Center for Infectious Disease"/>
            <person name="Wu L."/>
            <person name="Ma J."/>
        </authorList>
    </citation>
    <scope>NUCLEOTIDE SEQUENCE [LARGE SCALE GENOMIC DNA]</scope>
    <source>
        <strain evidence="4">CGMCC 1.13574</strain>
    </source>
</reference>
<dbReference type="PROSITE" id="PS51352">
    <property type="entry name" value="THIOREDOXIN_2"/>
    <property type="match status" value="1"/>
</dbReference>
<dbReference type="Proteomes" id="UP001595892">
    <property type="component" value="Unassembled WGS sequence"/>
</dbReference>
<evidence type="ECO:0000259" key="2">
    <source>
        <dbReference type="PROSITE" id="PS51352"/>
    </source>
</evidence>
<dbReference type="Gene3D" id="3.40.30.10">
    <property type="entry name" value="Glutaredoxin"/>
    <property type="match status" value="1"/>
</dbReference>
<dbReference type="InterPro" id="IPR036249">
    <property type="entry name" value="Thioredoxin-like_sf"/>
</dbReference>
<evidence type="ECO:0000256" key="1">
    <source>
        <dbReference type="SAM" id="MobiDB-lite"/>
    </source>
</evidence>
<accession>A0ABV9NM46</accession>
<keyword evidence="4" id="KW-1185">Reference proteome</keyword>
<dbReference type="RefSeq" id="WP_014159643.1">
    <property type="nucleotide sequence ID" value="NZ_JBHSGG010000042.1"/>
</dbReference>
<feature type="region of interest" description="Disordered" evidence="1">
    <location>
        <begin position="41"/>
        <end position="65"/>
    </location>
</feature>
<comment type="caution">
    <text evidence="3">The sequence shown here is derived from an EMBL/GenBank/DDBJ whole genome shotgun (WGS) entry which is preliminary data.</text>
</comment>
<proteinExistence type="predicted"/>
<evidence type="ECO:0000313" key="4">
    <source>
        <dbReference type="Proteomes" id="UP001595892"/>
    </source>
</evidence>
<protein>
    <submittedName>
        <fullName evidence="3">DsbA family protein</fullName>
    </submittedName>
</protein>